<evidence type="ECO:0000313" key="6">
    <source>
        <dbReference type="Proteomes" id="UP000005947"/>
    </source>
</evidence>
<organism evidence="5 6">
    <name type="scientific">Fannyhessea vaginae DSM 15829</name>
    <dbReference type="NCBI Taxonomy" id="525256"/>
    <lineage>
        <taxon>Bacteria</taxon>
        <taxon>Bacillati</taxon>
        <taxon>Actinomycetota</taxon>
        <taxon>Coriobacteriia</taxon>
        <taxon>Coriobacteriales</taxon>
        <taxon>Atopobiaceae</taxon>
        <taxon>Fannyhessea</taxon>
    </lineage>
</organism>
<keyword evidence="3" id="KW-0786">Thiamine pyrophosphate</keyword>
<dbReference type="InterPro" id="IPR005474">
    <property type="entry name" value="Transketolase_N"/>
</dbReference>
<proteinExistence type="inferred from homology"/>
<dbReference type="Gene3D" id="3.40.50.970">
    <property type="match status" value="1"/>
</dbReference>
<feature type="domain" description="Transketolase N-terminal" evidence="4">
    <location>
        <begin position="19"/>
        <end position="275"/>
    </location>
</feature>
<dbReference type="EMBL" id="ACGK02000001">
    <property type="protein sequence ID" value="EGF23265.1"/>
    <property type="molecule type" value="Genomic_DNA"/>
</dbReference>
<dbReference type="AlphaFoldDB" id="F1T3H1"/>
<gene>
    <name evidence="5" type="ORF">HMPREF0091_10212</name>
</gene>
<dbReference type="PANTHER" id="PTHR47514:SF1">
    <property type="entry name" value="TRANSKETOLASE N-TERMINAL SECTION-RELATED"/>
    <property type="match status" value="1"/>
</dbReference>
<dbReference type="SUPFAM" id="SSF52518">
    <property type="entry name" value="Thiamin diphosphate-binding fold (THDP-binding)"/>
    <property type="match status" value="1"/>
</dbReference>
<accession>F1T3H1</accession>
<dbReference type="Proteomes" id="UP000005947">
    <property type="component" value="Unassembled WGS sequence"/>
</dbReference>
<comment type="caution">
    <text evidence="5">The sequence shown here is derived from an EMBL/GenBank/DDBJ whole genome shotgun (WGS) entry which is preliminary data.</text>
</comment>
<protein>
    <submittedName>
        <fullName evidence="5">Transketolase, thiamine diphosphate binding domain protein</fullName>
    </submittedName>
</protein>
<evidence type="ECO:0000256" key="3">
    <source>
        <dbReference type="ARBA" id="ARBA00023052"/>
    </source>
</evidence>
<dbReference type="eggNOG" id="COG3959">
    <property type="taxonomic scope" value="Bacteria"/>
</dbReference>
<comment type="similarity">
    <text evidence="2">Belongs to the transketolase family.</text>
</comment>
<evidence type="ECO:0000256" key="2">
    <source>
        <dbReference type="ARBA" id="ARBA00007131"/>
    </source>
</evidence>
<reference evidence="5 6" key="1">
    <citation type="submission" date="2011-02" db="EMBL/GenBank/DDBJ databases">
        <authorList>
            <person name="Muzny D."/>
            <person name="Qin X."/>
            <person name="Buhay C."/>
            <person name="Dugan-Rocha S."/>
            <person name="Ding Y."/>
            <person name="Chen G."/>
            <person name="Hawes A."/>
            <person name="Holder M."/>
            <person name="Jhangiani S."/>
            <person name="Johnson A."/>
            <person name="Khan Z."/>
            <person name="Li Z."/>
            <person name="Liu W."/>
            <person name="Liu X."/>
            <person name="Perez L."/>
            <person name="Shen H."/>
            <person name="Wang Q."/>
            <person name="Watt J."/>
            <person name="Xi L."/>
            <person name="Xin Y."/>
            <person name="Zhou J."/>
            <person name="Deng J."/>
            <person name="Jiang H."/>
            <person name="Liu Y."/>
            <person name="Qu J."/>
            <person name="Song X.-Z."/>
            <person name="Zhang L."/>
            <person name="Villasana D."/>
            <person name="Johnson A."/>
            <person name="Liu J."/>
            <person name="Liyanage D."/>
            <person name="Lorensuhewa L."/>
            <person name="Robinson T."/>
            <person name="Song A."/>
            <person name="Song B.-B."/>
            <person name="Dinh H."/>
            <person name="Thornton R."/>
            <person name="Coyle M."/>
            <person name="Francisco L."/>
            <person name="Jackson L."/>
            <person name="Javaid M."/>
            <person name="Korchina V."/>
            <person name="Kovar C."/>
            <person name="Mata R."/>
            <person name="Mathew T."/>
            <person name="Ngo R."/>
            <person name="Nguyen L."/>
            <person name="Nguyen N."/>
            <person name="Okwuonu G."/>
            <person name="Ongeri F."/>
            <person name="Pham C."/>
            <person name="Simmons D."/>
            <person name="Wilczek-Boney K."/>
            <person name="Hale W."/>
            <person name="Jakkamsetti A."/>
            <person name="Pham P."/>
            <person name="Ruth R."/>
            <person name="San Lucas F."/>
            <person name="Warren J."/>
            <person name="Zhang J."/>
            <person name="Zhao Z."/>
            <person name="Zhou C."/>
            <person name="Zhu D."/>
            <person name="Lee S."/>
            <person name="Bess C."/>
            <person name="Blankenburg K."/>
            <person name="Forbes L."/>
            <person name="Fu Q."/>
            <person name="Gubbala S."/>
            <person name="Hirani K."/>
            <person name="Jayaseelan J.C."/>
            <person name="Lara F."/>
            <person name="Munidasa M."/>
            <person name="Palculict T."/>
            <person name="Patil S."/>
            <person name="Pu L.-L."/>
            <person name="Saada N."/>
            <person name="Tang L."/>
            <person name="Weissenberger G."/>
            <person name="Zhu Y."/>
            <person name="Hemphill L."/>
            <person name="Shang Y."/>
            <person name="Youmans B."/>
            <person name="Ayvaz T."/>
            <person name="Ross M."/>
            <person name="Santibanez J."/>
            <person name="Aqrawi P."/>
            <person name="Gross S."/>
            <person name="Joshi V."/>
            <person name="Fowler G."/>
            <person name="Nazareth L."/>
            <person name="Reid J."/>
            <person name="Worley K."/>
            <person name="Petrosino J."/>
            <person name="Highlander S."/>
            <person name="Gibbs R."/>
        </authorList>
    </citation>
    <scope>NUCLEOTIDE SEQUENCE [LARGE SCALE GENOMIC DNA]</scope>
    <source>
        <strain evidence="5 6">DSM 15829</strain>
    </source>
</reference>
<sequence length="318" mass="35485">MTEQECSVEDREYKKIKLLATKIRRDVLAMLQHRGYGHIGGSLSLADAYAVLYAKHLRHRPDNPHWEDRDRIVLSKGHAGPVMYSTLAERGFFPKEWLFTLNDGGTRLPSHTDRLKTPGVDATTGSLGQGTSLAAGIAYALKKKNSSRNTYLFVGDGELNEGQCWEAFEFIAAHRLDRCIVFIDDNKKQLDGRTKDILDPFDYVDKMRAFGFYTQKVNGQDIIALDEAITRAKDQHDQANAIVLDTIKGAGVPYFEETEMNHSMKWNNDEINKATDEAIARFDQEIAALAYALEGESLPCACSGLDDGKSSCATQNLS</sequence>
<dbReference type="InterPro" id="IPR029061">
    <property type="entry name" value="THDP-binding"/>
</dbReference>
<dbReference type="GO" id="GO:0000287">
    <property type="term" value="F:magnesium ion binding"/>
    <property type="evidence" value="ECO:0007669"/>
    <property type="project" value="UniProtKB-ARBA"/>
</dbReference>
<dbReference type="CDD" id="cd02012">
    <property type="entry name" value="TPP_TK"/>
    <property type="match status" value="1"/>
</dbReference>
<dbReference type="PANTHER" id="PTHR47514">
    <property type="entry name" value="TRANSKETOLASE N-TERMINAL SECTION-RELATED"/>
    <property type="match status" value="1"/>
</dbReference>
<name>F1T3H1_9ACTN</name>
<evidence type="ECO:0000259" key="4">
    <source>
        <dbReference type="Pfam" id="PF00456"/>
    </source>
</evidence>
<evidence type="ECO:0000256" key="1">
    <source>
        <dbReference type="ARBA" id="ARBA00001964"/>
    </source>
</evidence>
<comment type="cofactor">
    <cofactor evidence="1">
        <name>thiamine diphosphate</name>
        <dbReference type="ChEBI" id="CHEBI:58937"/>
    </cofactor>
</comment>
<dbReference type="Pfam" id="PF00456">
    <property type="entry name" value="Transketolase_N"/>
    <property type="match status" value="1"/>
</dbReference>
<evidence type="ECO:0000313" key="5">
    <source>
        <dbReference type="EMBL" id="EGF23265.1"/>
    </source>
</evidence>
<keyword evidence="6" id="KW-1185">Reference proteome</keyword>